<dbReference type="Proteomes" id="UP000324222">
    <property type="component" value="Unassembled WGS sequence"/>
</dbReference>
<sequence length="94" mass="10707">MCSSLIKRNTLHQHHIFKAYSMMSQHISALLITLSAFLRALSIRFLTLRFLRAFASTTFLMKTETESITYLGEFLKAEKSISTSFHGASVSWDS</sequence>
<evidence type="ECO:0000313" key="2">
    <source>
        <dbReference type="Proteomes" id="UP000324222"/>
    </source>
</evidence>
<name>A0A5B7EG88_PORTR</name>
<dbReference type="AlphaFoldDB" id="A0A5B7EG88"/>
<keyword evidence="2" id="KW-1185">Reference proteome</keyword>
<evidence type="ECO:0000313" key="1">
    <source>
        <dbReference type="EMBL" id="MPC33440.1"/>
    </source>
</evidence>
<protein>
    <submittedName>
        <fullName evidence="1">Uncharacterized protein</fullName>
    </submittedName>
</protein>
<gene>
    <name evidence="1" type="ORF">E2C01_026790</name>
</gene>
<proteinExistence type="predicted"/>
<organism evidence="1 2">
    <name type="scientific">Portunus trituberculatus</name>
    <name type="common">Swimming crab</name>
    <name type="synonym">Neptunus trituberculatus</name>
    <dbReference type="NCBI Taxonomy" id="210409"/>
    <lineage>
        <taxon>Eukaryota</taxon>
        <taxon>Metazoa</taxon>
        <taxon>Ecdysozoa</taxon>
        <taxon>Arthropoda</taxon>
        <taxon>Crustacea</taxon>
        <taxon>Multicrustacea</taxon>
        <taxon>Malacostraca</taxon>
        <taxon>Eumalacostraca</taxon>
        <taxon>Eucarida</taxon>
        <taxon>Decapoda</taxon>
        <taxon>Pleocyemata</taxon>
        <taxon>Brachyura</taxon>
        <taxon>Eubrachyura</taxon>
        <taxon>Portunoidea</taxon>
        <taxon>Portunidae</taxon>
        <taxon>Portuninae</taxon>
        <taxon>Portunus</taxon>
    </lineage>
</organism>
<dbReference type="EMBL" id="VSRR010002835">
    <property type="protein sequence ID" value="MPC33440.1"/>
    <property type="molecule type" value="Genomic_DNA"/>
</dbReference>
<accession>A0A5B7EG88</accession>
<reference evidence="1 2" key="1">
    <citation type="submission" date="2019-05" db="EMBL/GenBank/DDBJ databases">
        <title>Another draft genome of Portunus trituberculatus and its Hox gene families provides insights of decapod evolution.</title>
        <authorList>
            <person name="Jeong J.-H."/>
            <person name="Song I."/>
            <person name="Kim S."/>
            <person name="Choi T."/>
            <person name="Kim D."/>
            <person name="Ryu S."/>
            <person name="Kim W."/>
        </authorList>
    </citation>
    <scope>NUCLEOTIDE SEQUENCE [LARGE SCALE GENOMIC DNA]</scope>
    <source>
        <tissue evidence="1">Muscle</tissue>
    </source>
</reference>
<comment type="caution">
    <text evidence="1">The sequence shown here is derived from an EMBL/GenBank/DDBJ whole genome shotgun (WGS) entry which is preliminary data.</text>
</comment>